<feature type="region of interest" description="Disordered" evidence="1">
    <location>
        <begin position="140"/>
        <end position="184"/>
    </location>
</feature>
<evidence type="ECO:0000256" key="2">
    <source>
        <dbReference type="SAM" id="SignalP"/>
    </source>
</evidence>
<evidence type="ECO:0000259" key="3">
    <source>
        <dbReference type="Pfam" id="PF19816"/>
    </source>
</evidence>
<gene>
    <name evidence="4" type="ORF">FHS34_005372</name>
</gene>
<evidence type="ECO:0000313" key="4">
    <source>
        <dbReference type="EMBL" id="MBB5929881.1"/>
    </source>
</evidence>
<keyword evidence="2" id="KW-0732">Signal</keyword>
<feature type="compositionally biased region" description="Low complexity" evidence="1">
    <location>
        <begin position="143"/>
        <end position="154"/>
    </location>
</feature>
<sequence>MPVRPVIATALAAAALVCAAVGPAGADPSELITVDPVGLIASDGTVTLSGSYRCVGGTGPVLVSSSLSQADPGLRHGIGGSTARCDGAEHRWENSGKATPEVLKSGAARVEATLMELRPSGILVLPVLHEATDRDITLARNGALPASPKASAKAGAKKSPKTPAKASRKAAAEKPAKVRGKSAR</sequence>
<dbReference type="Pfam" id="PF19816">
    <property type="entry name" value="DUF6299"/>
    <property type="match status" value="1"/>
</dbReference>
<organism evidence="4 5">
    <name type="scientific">Streptomyces echinatus</name>
    <dbReference type="NCBI Taxonomy" id="67293"/>
    <lineage>
        <taxon>Bacteria</taxon>
        <taxon>Bacillati</taxon>
        <taxon>Actinomycetota</taxon>
        <taxon>Actinomycetes</taxon>
        <taxon>Kitasatosporales</taxon>
        <taxon>Streptomycetaceae</taxon>
        <taxon>Streptomyces</taxon>
    </lineage>
</organism>
<dbReference type="RefSeq" id="WP_221509484.1">
    <property type="nucleotide sequence ID" value="NZ_BAAAWF010000115.1"/>
</dbReference>
<reference evidence="4 5" key="1">
    <citation type="submission" date="2020-08" db="EMBL/GenBank/DDBJ databases">
        <title>Genomic Encyclopedia of Type Strains, Phase III (KMG-III): the genomes of soil and plant-associated and newly described type strains.</title>
        <authorList>
            <person name="Whitman W."/>
        </authorList>
    </citation>
    <scope>NUCLEOTIDE SEQUENCE [LARGE SCALE GENOMIC DNA]</scope>
    <source>
        <strain evidence="4 5">CECT 3313</strain>
    </source>
</reference>
<protein>
    <recommendedName>
        <fullName evidence="3">DUF6299 domain-containing protein</fullName>
    </recommendedName>
</protein>
<accession>A0A7W9UTA7</accession>
<feature type="domain" description="DUF6299" evidence="3">
    <location>
        <begin position="28"/>
        <end position="140"/>
    </location>
</feature>
<dbReference type="EMBL" id="JACHJK010000010">
    <property type="protein sequence ID" value="MBB5929881.1"/>
    <property type="molecule type" value="Genomic_DNA"/>
</dbReference>
<feature type="chain" id="PRO_5031522879" description="DUF6299 domain-containing protein" evidence="2">
    <location>
        <begin position="27"/>
        <end position="184"/>
    </location>
</feature>
<keyword evidence="5" id="KW-1185">Reference proteome</keyword>
<dbReference type="InterPro" id="IPR046266">
    <property type="entry name" value="DUF6299"/>
</dbReference>
<comment type="caution">
    <text evidence="4">The sequence shown here is derived from an EMBL/GenBank/DDBJ whole genome shotgun (WGS) entry which is preliminary data.</text>
</comment>
<proteinExistence type="predicted"/>
<evidence type="ECO:0000256" key="1">
    <source>
        <dbReference type="SAM" id="MobiDB-lite"/>
    </source>
</evidence>
<name>A0A7W9UTA7_9ACTN</name>
<dbReference type="AlphaFoldDB" id="A0A7W9UTA7"/>
<evidence type="ECO:0000313" key="5">
    <source>
        <dbReference type="Proteomes" id="UP000585836"/>
    </source>
</evidence>
<dbReference type="Proteomes" id="UP000585836">
    <property type="component" value="Unassembled WGS sequence"/>
</dbReference>
<feature type="signal peptide" evidence="2">
    <location>
        <begin position="1"/>
        <end position="26"/>
    </location>
</feature>